<keyword evidence="2" id="KW-0472">Membrane</keyword>
<proteinExistence type="predicted"/>
<keyword evidence="2" id="KW-0812">Transmembrane</keyword>
<feature type="compositionally biased region" description="Acidic residues" evidence="1">
    <location>
        <begin position="535"/>
        <end position="555"/>
    </location>
</feature>
<gene>
    <name evidence="3" type="ORF">H9753_00900</name>
</gene>
<evidence type="ECO:0000256" key="1">
    <source>
        <dbReference type="SAM" id="MobiDB-lite"/>
    </source>
</evidence>
<feature type="transmembrane region" description="Helical" evidence="2">
    <location>
        <begin position="7"/>
        <end position="26"/>
    </location>
</feature>
<evidence type="ECO:0000313" key="4">
    <source>
        <dbReference type="Proteomes" id="UP000823886"/>
    </source>
</evidence>
<dbReference type="AlphaFoldDB" id="A0A9D2PJD6"/>
<comment type="caution">
    <text evidence="3">The sequence shown here is derived from an EMBL/GenBank/DDBJ whole genome shotgun (WGS) entry which is preliminary data.</text>
</comment>
<organism evidence="3 4">
    <name type="scientific">Candidatus Blautia merdavium</name>
    <dbReference type="NCBI Taxonomy" id="2838494"/>
    <lineage>
        <taxon>Bacteria</taxon>
        <taxon>Bacillati</taxon>
        <taxon>Bacillota</taxon>
        <taxon>Clostridia</taxon>
        <taxon>Lachnospirales</taxon>
        <taxon>Lachnospiraceae</taxon>
        <taxon>Blautia</taxon>
    </lineage>
</organism>
<protein>
    <submittedName>
        <fullName evidence="3">CvpA family protein</fullName>
    </submittedName>
</protein>
<accession>A0A9D2PJD6</accession>
<feature type="region of interest" description="Disordered" evidence="1">
    <location>
        <begin position="527"/>
        <end position="555"/>
    </location>
</feature>
<dbReference type="Proteomes" id="UP000823886">
    <property type="component" value="Unassembled WGS sequence"/>
</dbReference>
<evidence type="ECO:0000256" key="2">
    <source>
        <dbReference type="SAM" id="Phobius"/>
    </source>
</evidence>
<sequence length="555" mass="62621">MKKKIGAGLLVVLLAFLYYYVTLPAVNIHESGFWIFLCGLVLLVLILYGIRKRITGVRQLRSDKILKGGFLLLLVIVLIYGAGALLSSPVVNAKKYQALLEPEERNFAEDIQEISYDQIPLLDKDSAELLGNRKMGSMVDMVSQFEVSSLYSQINYQGQPYRVSPLVYASPIKWLTNQKDGIPAYVRIDMATQNTELVKLEEGIKYSESEHFNRNIYRHLRFRYPTYMFDQLSFEIDDNGTPYWICPVKKFNIGLFGGQTIGRVVLCNAQTGECQDLKIEDCPAWVDRAYPADLLLQLYDYHGMLQNGFFNSVLGQKGCLQTTDGYNYLALDDDVWVYTGVTSVSGDKSNVGFVLMNQRTMETRYYACEGAQERSAMDSAEGQVQNLKYTAAFPLLLNISDQPTYFMALKDGAGLVKKYAMVNVQKYQNVAIGDTVQECEKNYEDLLKDSGIVTKAVSENDLSAEGVIHRMAQAVLDGNSHFYVTLEGQELIFDIPVTEFPEIIRYEAGDRISLRYVSEETICTVTQLEGREPEETAEETEEETAGEDEEPGETE</sequence>
<feature type="transmembrane region" description="Helical" evidence="2">
    <location>
        <begin position="70"/>
        <end position="91"/>
    </location>
</feature>
<keyword evidence="2" id="KW-1133">Transmembrane helix</keyword>
<name>A0A9D2PJD6_9FIRM</name>
<reference evidence="3" key="1">
    <citation type="journal article" date="2021" name="PeerJ">
        <title>Extensive microbial diversity within the chicken gut microbiome revealed by metagenomics and culture.</title>
        <authorList>
            <person name="Gilroy R."/>
            <person name="Ravi A."/>
            <person name="Getino M."/>
            <person name="Pursley I."/>
            <person name="Horton D.L."/>
            <person name="Alikhan N.F."/>
            <person name="Baker D."/>
            <person name="Gharbi K."/>
            <person name="Hall N."/>
            <person name="Watson M."/>
            <person name="Adriaenssens E.M."/>
            <person name="Foster-Nyarko E."/>
            <person name="Jarju S."/>
            <person name="Secka A."/>
            <person name="Antonio M."/>
            <person name="Oren A."/>
            <person name="Chaudhuri R.R."/>
            <person name="La Ragione R."/>
            <person name="Hildebrand F."/>
            <person name="Pallen M.J."/>
        </authorList>
    </citation>
    <scope>NUCLEOTIDE SEQUENCE</scope>
    <source>
        <strain evidence="3">ChiBcec2-3848</strain>
    </source>
</reference>
<dbReference type="EMBL" id="DWVZ01000010">
    <property type="protein sequence ID" value="HJC62163.1"/>
    <property type="molecule type" value="Genomic_DNA"/>
</dbReference>
<evidence type="ECO:0000313" key="3">
    <source>
        <dbReference type="EMBL" id="HJC62163.1"/>
    </source>
</evidence>
<reference evidence="3" key="2">
    <citation type="submission" date="2021-04" db="EMBL/GenBank/DDBJ databases">
        <authorList>
            <person name="Gilroy R."/>
        </authorList>
    </citation>
    <scope>NUCLEOTIDE SEQUENCE</scope>
    <source>
        <strain evidence="3">ChiBcec2-3848</strain>
    </source>
</reference>
<feature type="transmembrane region" description="Helical" evidence="2">
    <location>
        <begin position="32"/>
        <end position="50"/>
    </location>
</feature>